<gene>
    <name evidence="8" type="ORF">BSZ36_07790</name>
</gene>
<organism evidence="8 9">
    <name type="scientific">Rubricoccus marinus</name>
    <dbReference type="NCBI Taxonomy" id="716817"/>
    <lineage>
        <taxon>Bacteria</taxon>
        <taxon>Pseudomonadati</taxon>
        <taxon>Rhodothermota</taxon>
        <taxon>Rhodothermia</taxon>
        <taxon>Rhodothermales</taxon>
        <taxon>Rubricoccaceae</taxon>
        <taxon>Rubricoccus</taxon>
    </lineage>
</organism>
<dbReference type="CDD" id="cd12158">
    <property type="entry name" value="ErythrP_dh"/>
    <property type="match status" value="1"/>
</dbReference>
<evidence type="ECO:0000256" key="4">
    <source>
        <dbReference type="ARBA" id="ARBA00023027"/>
    </source>
</evidence>
<keyword evidence="9" id="KW-1185">Reference proteome</keyword>
<dbReference type="InParanoid" id="A0A259TYW2"/>
<evidence type="ECO:0000256" key="5">
    <source>
        <dbReference type="ARBA" id="ARBA00023096"/>
    </source>
</evidence>
<accession>A0A259TYW2</accession>
<dbReference type="PANTHER" id="PTHR43761:SF1">
    <property type="entry name" value="D-ISOMER SPECIFIC 2-HYDROXYACID DEHYDROGENASE CATALYTIC DOMAIN-CONTAINING PROTEIN-RELATED"/>
    <property type="match status" value="1"/>
</dbReference>
<dbReference type="PANTHER" id="PTHR43761">
    <property type="entry name" value="D-ISOMER SPECIFIC 2-HYDROXYACID DEHYDROGENASE FAMILY PROTEIN (AFU_ORTHOLOGUE AFUA_1G13630)"/>
    <property type="match status" value="1"/>
</dbReference>
<keyword evidence="3" id="KW-0560">Oxidoreductase</keyword>
<dbReference type="PROSITE" id="PS00671">
    <property type="entry name" value="D_2_HYDROXYACID_DH_3"/>
    <property type="match status" value="1"/>
</dbReference>
<dbReference type="InterPro" id="IPR029753">
    <property type="entry name" value="D-isomer_DH_CS"/>
</dbReference>
<evidence type="ECO:0000256" key="2">
    <source>
        <dbReference type="ARBA" id="ARBA00022490"/>
    </source>
</evidence>
<evidence type="ECO:0000256" key="3">
    <source>
        <dbReference type="ARBA" id="ARBA00023002"/>
    </source>
</evidence>
<dbReference type="InterPro" id="IPR050418">
    <property type="entry name" value="D-iso_2-hydroxyacid_DH_PdxB"/>
</dbReference>
<evidence type="ECO:0000313" key="9">
    <source>
        <dbReference type="Proteomes" id="UP000216446"/>
    </source>
</evidence>
<dbReference type="GO" id="GO:0051287">
    <property type="term" value="F:NAD binding"/>
    <property type="evidence" value="ECO:0007669"/>
    <property type="project" value="InterPro"/>
</dbReference>
<feature type="domain" description="D-isomer specific 2-hydroxyacid dehydrogenase NAD-binding" evidence="6">
    <location>
        <begin position="111"/>
        <end position="257"/>
    </location>
</feature>
<dbReference type="InterPro" id="IPR036291">
    <property type="entry name" value="NAD(P)-bd_dom_sf"/>
</dbReference>
<comment type="caution">
    <text evidence="8">The sequence shown here is derived from an EMBL/GenBank/DDBJ whole genome shotgun (WGS) entry which is preliminary data.</text>
</comment>
<dbReference type="GO" id="GO:0008615">
    <property type="term" value="P:pyridoxine biosynthetic process"/>
    <property type="evidence" value="ECO:0007669"/>
    <property type="project" value="UniProtKB-KW"/>
</dbReference>
<reference evidence="8 9" key="1">
    <citation type="submission" date="2016-11" db="EMBL/GenBank/DDBJ databases">
        <title>Study of marine rhodopsin-containing bacteria.</title>
        <authorList>
            <person name="Yoshizawa S."/>
            <person name="Kumagai Y."/>
            <person name="Kogure K."/>
        </authorList>
    </citation>
    <scope>NUCLEOTIDE SEQUENCE [LARGE SCALE GENOMIC DNA]</scope>
    <source>
        <strain evidence="8 9">SG-29</strain>
    </source>
</reference>
<dbReference type="Pfam" id="PF11890">
    <property type="entry name" value="DUF3410"/>
    <property type="match status" value="1"/>
</dbReference>
<dbReference type="HAMAP" id="MF_01825">
    <property type="entry name" value="PdxB"/>
    <property type="match status" value="1"/>
</dbReference>
<evidence type="ECO:0000259" key="6">
    <source>
        <dbReference type="Pfam" id="PF02826"/>
    </source>
</evidence>
<evidence type="ECO:0000313" key="8">
    <source>
        <dbReference type="EMBL" id="OZC02880.1"/>
    </source>
</evidence>
<dbReference type="GO" id="GO:0033711">
    <property type="term" value="F:4-phosphoerythronate dehydrogenase activity"/>
    <property type="evidence" value="ECO:0007669"/>
    <property type="project" value="InterPro"/>
</dbReference>
<dbReference type="Gene3D" id="3.40.50.720">
    <property type="entry name" value="NAD(P)-binding Rossmann-like Domain"/>
    <property type="match status" value="2"/>
</dbReference>
<evidence type="ECO:0000256" key="1">
    <source>
        <dbReference type="ARBA" id="ARBA00005854"/>
    </source>
</evidence>
<dbReference type="GO" id="GO:0046983">
    <property type="term" value="F:protein dimerization activity"/>
    <property type="evidence" value="ECO:0007669"/>
    <property type="project" value="InterPro"/>
</dbReference>
<dbReference type="EMBL" id="MQWB01000001">
    <property type="protein sequence ID" value="OZC02880.1"/>
    <property type="molecule type" value="Genomic_DNA"/>
</dbReference>
<name>A0A259TYW2_9BACT</name>
<dbReference type="RefSeq" id="WP_094547586.1">
    <property type="nucleotide sequence ID" value="NZ_MQWB01000001.1"/>
</dbReference>
<evidence type="ECO:0008006" key="10">
    <source>
        <dbReference type="Google" id="ProtNLM"/>
    </source>
</evidence>
<comment type="similarity">
    <text evidence="1">Belongs to the D-isomer specific 2-hydroxyacid dehydrogenase family.</text>
</comment>
<evidence type="ECO:0000259" key="7">
    <source>
        <dbReference type="Pfam" id="PF11890"/>
    </source>
</evidence>
<protein>
    <recommendedName>
        <fullName evidence="10">Erythronate-4-phosphate dehydrogenase</fullName>
    </recommendedName>
</protein>
<keyword evidence="2" id="KW-0963">Cytoplasm</keyword>
<dbReference type="InterPro" id="IPR038251">
    <property type="entry name" value="PdxB_dimer_sf"/>
</dbReference>
<feature type="domain" description="Erythronate-4-phosphate dehydrogenase dimerisation" evidence="7">
    <location>
        <begin position="320"/>
        <end position="376"/>
    </location>
</feature>
<dbReference type="OrthoDB" id="1522997at2"/>
<dbReference type="Proteomes" id="UP000216446">
    <property type="component" value="Unassembled WGS sequence"/>
</dbReference>
<dbReference type="InterPro" id="IPR024531">
    <property type="entry name" value="Erythronate-4-P_DHase_dimer"/>
</dbReference>
<dbReference type="Pfam" id="PF02826">
    <property type="entry name" value="2-Hacid_dh_C"/>
    <property type="match status" value="1"/>
</dbReference>
<dbReference type="GO" id="GO:0005737">
    <property type="term" value="C:cytoplasm"/>
    <property type="evidence" value="ECO:0007669"/>
    <property type="project" value="InterPro"/>
</dbReference>
<proteinExistence type="inferred from homology"/>
<dbReference type="Gene3D" id="3.30.1370.170">
    <property type="match status" value="1"/>
</dbReference>
<dbReference type="FunCoup" id="A0A259TYW2">
    <property type="interactions" value="102"/>
</dbReference>
<dbReference type="PROSITE" id="PS00065">
    <property type="entry name" value="D_2_HYDROXYACID_DH_1"/>
    <property type="match status" value="1"/>
</dbReference>
<dbReference type="InterPro" id="IPR006140">
    <property type="entry name" value="D-isomer_DH_NAD-bd"/>
</dbReference>
<sequence>MLHIVADANIPHAREAFSRYGTVTALPGREITPEALSGANVLLVRSVTPVSPSTLVGTPVRFVASATAGMDHVAAGPLAREGIGVAHAPGSNAASVVDWVVAALLRIAAEKHVGLEGKTLGVVGVGAVGGRLADRARALGVRVLRCDPPRAERGDPGPWVPLATLLDASDIVTVHTPLAREAPHATLHLLGAAKLGAMRDGAWLVNAARGPVVDGDALFRALASGRLGATALDVWEGEPVPNTSLASRVDIATPHIAGYAFDGKIRGTVMVEAALREWLSTQGHPLPEPWDPESALAPEAPLVVDAPLAPVDTPEARAAWLDALVRQAYDIRADDRRFRGAVVTMPDPDRRAVAFAELRRTYPVRREWSRYRVRGHVPEPLVPAVTRGLGMALDTPGDR</sequence>
<dbReference type="AlphaFoldDB" id="A0A259TYW2"/>
<keyword evidence="5" id="KW-0664">Pyridoxine biosynthesis</keyword>
<dbReference type="InterPro" id="IPR029752">
    <property type="entry name" value="D-isomer_DH_CS1"/>
</dbReference>
<dbReference type="SUPFAM" id="SSF52283">
    <property type="entry name" value="Formate/glycerate dehydrogenase catalytic domain-like"/>
    <property type="match status" value="1"/>
</dbReference>
<dbReference type="InterPro" id="IPR020921">
    <property type="entry name" value="Erythronate-4-P_DHase"/>
</dbReference>
<keyword evidence="4" id="KW-0520">NAD</keyword>
<dbReference type="SUPFAM" id="SSF51735">
    <property type="entry name" value="NAD(P)-binding Rossmann-fold domains"/>
    <property type="match status" value="1"/>
</dbReference>